<reference evidence="7" key="1">
    <citation type="submission" date="2020-03" db="EMBL/GenBank/DDBJ databases">
        <title>Studies in the Genomics of Life Span.</title>
        <authorList>
            <person name="Glass D."/>
        </authorList>
    </citation>
    <scope>NUCLEOTIDE SEQUENCE</scope>
    <source>
        <strain evidence="7">LTLLF</strain>
        <tissue evidence="7">Muscle</tissue>
    </source>
</reference>
<dbReference type="Proteomes" id="UP000710432">
    <property type="component" value="Unassembled WGS sequence"/>
</dbReference>
<evidence type="ECO:0000256" key="4">
    <source>
        <dbReference type="ARBA" id="ARBA00022833"/>
    </source>
</evidence>
<evidence type="ECO:0000256" key="3">
    <source>
        <dbReference type="ARBA" id="ARBA00022771"/>
    </source>
</evidence>
<dbReference type="InterPro" id="IPR003309">
    <property type="entry name" value="SCAN_dom"/>
</dbReference>
<dbReference type="GO" id="GO:0005634">
    <property type="term" value="C:nucleus"/>
    <property type="evidence" value="ECO:0007669"/>
    <property type="project" value="UniProtKB-SubCell"/>
</dbReference>
<proteinExistence type="predicted"/>
<evidence type="ECO:0000256" key="1">
    <source>
        <dbReference type="ARBA" id="ARBA00022723"/>
    </source>
</evidence>
<evidence type="ECO:0000259" key="6">
    <source>
        <dbReference type="PROSITE" id="PS50804"/>
    </source>
</evidence>
<evidence type="ECO:0000313" key="7">
    <source>
        <dbReference type="EMBL" id="KAH0508956.1"/>
    </source>
</evidence>
<dbReference type="Gene3D" id="1.10.4020.10">
    <property type="entry name" value="DNA breaking-rejoining enzymes"/>
    <property type="match status" value="1"/>
</dbReference>
<evidence type="ECO:0000256" key="5">
    <source>
        <dbReference type="PROSITE-ProRule" id="PRU00187"/>
    </source>
</evidence>
<accession>A0A8J6KS20</accession>
<name>A0A8J6KS20_MICOH</name>
<keyword evidence="4" id="KW-0862">Zinc</keyword>
<dbReference type="Pfam" id="PF02023">
    <property type="entry name" value="SCAN"/>
    <property type="match status" value="1"/>
</dbReference>
<keyword evidence="2" id="KW-0677">Repeat</keyword>
<keyword evidence="3" id="KW-0863">Zinc-finger</keyword>
<comment type="caution">
    <text evidence="7">The sequence shown here is derived from an EMBL/GenBank/DDBJ whole genome shotgun (WGS) entry which is preliminary data.</text>
</comment>
<organism evidence="7 8">
    <name type="scientific">Microtus ochrogaster</name>
    <name type="common">Prairie vole</name>
    <dbReference type="NCBI Taxonomy" id="79684"/>
    <lineage>
        <taxon>Eukaryota</taxon>
        <taxon>Metazoa</taxon>
        <taxon>Chordata</taxon>
        <taxon>Craniata</taxon>
        <taxon>Vertebrata</taxon>
        <taxon>Euteleostomi</taxon>
        <taxon>Mammalia</taxon>
        <taxon>Eutheria</taxon>
        <taxon>Euarchontoglires</taxon>
        <taxon>Glires</taxon>
        <taxon>Rodentia</taxon>
        <taxon>Myomorpha</taxon>
        <taxon>Muroidea</taxon>
        <taxon>Cricetidae</taxon>
        <taxon>Arvicolinae</taxon>
        <taxon>Microtus</taxon>
    </lineage>
</organism>
<evidence type="ECO:0000313" key="8">
    <source>
        <dbReference type="Proteomes" id="UP000710432"/>
    </source>
</evidence>
<keyword evidence="5" id="KW-0539">Nucleus</keyword>
<dbReference type="FunFam" id="1.10.4020.10:FF:000004">
    <property type="entry name" value="Zinc finger and SCAN domain containing 4"/>
    <property type="match status" value="1"/>
</dbReference>
<protein>
    <submittedName>
        <fullName evidence="7">Zinc finger and SCAN domain containing protein 4D</fullName>
    </submittedName>
</protein>
<dbReference type="EMBL" id="JAATJU010023038">
    <property type="protein sequence ID" value="KAH0508956.1"/>
    <property type="molecule type" value="Genomic_DNA"/>
</dbReference>
<dbReference type="AlphaFoldDB" id="A0A8J6KS20"/>
<dbReference type="GO" id="GO:0008270">
    <property type="term" value="F:zinc ion binding"/>
    <property type="evidence" value="ECO:0007669"/>
    <property type="project" value="UniProtKB-KW"/>
</dbReference>
<keyword evidence="1" id="KW-0479">Metal-binding</keyword>
<comment type="subcellular location">
    <subcellularLocation>
        <location evidence="5">Nucleus</location>
    </subcellularLocation>
</comment>
<evidence type="ECO:0000256" key="2">
    <source>
        <dbReference type="ARBA" id="ARBA00022737"/>
    </source>
</evidence>
<dbReference type="PROSITE" id="PS50804">
    <property type="entry name" value="SCAN_BOX"/>
    <property type="match status" value="1"/>
</dbReference>
<dbReference type="SUPFAM" id="SSF47353">
    <property type="entry name" value="Retrovirus capsid dimerization domain-like"/>
    <property type="match status" value="1"/>
</dbReference>
<feature type="domain" description="SCAN box" evidence="6">
    <location>
        <begin position="59"/>
        <end position="122"/>
    </location>
</feature>
<sequence length="139" mass="15693">MTSNLKDSFKSLSPENGGEVENIEFITSQVSPVQWEEVISNSASVCLNFSPNDNGAFAKQELQTLWEMFNSWLKPEEQTKEQMISQLVLEQFHKIGHYKDKLAVKELWESSGKNLGNLMKGLTEKCLKPPVKVSSVIES</sequence>
<dbReference type="InterPro" id="IPR038269">
    <property type="entry name" value="SCAN_sf"/>
</dbReference>
<gene>
    <name evidence="7" type="ORF">LTLLF_161255</name>
</gene>